<dbReference type="GO" id="GO:0008270">
    <property type="term" value="F:zinc ion binding"/>
    <property type="evidence" value="ECO:0007669"/>
    <property type="project" value="InterPro"/>
</dbReference>
<dbReference type="Proteomes" id="UP001152795">
    <property type="component" value="Unassembled WGS sequence"/>
</dbReference>
<protein>
    <submittedName>
        <fullName evidence="2">Proto-oncogene tyrosine- kinase receptor Ret</fullName>
    </submittedName>
</protein>
<dbReference type="InterPro" id="IPR005312">
    <property type="entry name" value="DUF1759"/>
</dbReference>
<dbReference type="InterPro" id="IPR001878">
    <property type="entry name" value="Znf_CCHC"/>
</dbReference>
<keyword evidence="2" id="KW-0675">Receptor</keyword>
<feature type="region of interest" description="Disordered" evidence="1">
    <location>
        <begin position="316"/>
        <end position="338"/>
    </location>
</feature>
<comment type="caution">
    <text evidence="2">The sequence shown here is derived from an EMBL/GenBank/DDBJ whole genome shotgun (WGS) entry which is preliminary data.</text>
</comment>
<dbReference type="GO" id="GO:0016301">
    <property type="term" value="F:kinase activity"/>
    <property type="evidence" value="ECO:0007669"/>
    <property type="project" value="UniProtKB-KW"/>
</dbReference>
<feature type="compositionally biased region" description="Basic and acidic residues" evidence="1">
    <location>
        <begin position="318"/>
        <end position="329"/>
    </location>
</feature>
<keyword evidence="2" id="KW-0808">Transferase</keyword>
<evidence type="ECO:0000256" key="1">
    <source>
        <dbReference type="SAM" id="MobiDB-lite"/>
    </source>
</evidence>
<name>A0A6S7J8V9_PARCT</name>
<dbReference type="PANTHER" id="PTHR47331:SF1">
    <property type="entry name" value="GAG-LIKE PROTEIN"/>
    <property type="match status" value="1"/>
</dbReference>
<proteinExistence type="predicted"/>
<evidence type="ECO:0000313" key="2">
    <source>
        <dbReference type="EMBL" id="CAB4025440.1"/>
    </source>
</evidence>
<gene>
    <name evidence="2" type="ORF">PACLA_8A053107</name>
</gene>
<keyword evidence="3" id="KW-1185">Reference proteome</keyword>
<dbReference type="Pfam" id="PF03564">
    <property type="entry name" value="DUF1759"/>
    <property type="match status" value="1"/>
</dbReference>
<accession>A0A6S7J8V9</accession>
<dbReference type="SMART" id="SM00343">
    <property type="entry name" value="ZnF_C2HC"/>
    <property type="match status" value="2"/>
</dbReference>
<dbReference type="GO" id="GO:0003676">
    <property type="term" value="F:nucleic acid binding"/>
    <property type="evidence" value="ECO:0007669"/>
    <property type="project" value="InterPro"/>
</dbReference>
<dbReference type="OrthoDB" id="8065733at2759"/>
<evidence type="ECO:0000313" key="3">
    <source>
        <dbReference type="Proteomes" id="UP001152795"/>
    </source>
</evidence>
<reference evidence="2" key="1">
    <citation type="submission" date="2020-04" db="EMBL/GenBank/DDBJ databases">
        <authorList>
            <person name="Alioto T."/>
            <person name="Alioto T."/>
            <person name="Gomez Garrido J."/>
        </authorList>
    </citation>
    <scope>NUCLEOTIDE SEQUENCE</scope>
    <source>
        <strain evidence="2">A484AB</strain>
    </source>
</reference>
<dbReference type="EMBL" id="CACRXK020013605">
    <property type="protein sequence ID" value="CAB4025440.1"/>
    <property type="molecule type" value="Genomic_DNA"/>
</dbReference>
<organism evidence="2 3">
    <name type="scientific">Paramuricea clavata</name>
    <name type="common">Red gorgonian</name>
    <name type="synonym">Violescent sea-whip</name>
    <dbReference type="NCBI Taxonomy" id="317549"/>
    <lineage>
        <taxon>Eukaryota</taxon>
        <taxon>Metazoa</taxon>
        <taxon>Cnidaria</taxon>
        <taxon>Anthozoa</taxon>
        <taxon>Octocorallia</taxon>
        <taxon>Malacalcyonacea</taxon>
        <taxon>Plexauridae</taxon>
        <taxon>Paramuricea</taxon>
    </lineage>
</organism>
<dbReference type="PANTHER" id="PTHR47331">
    <property type="entry name" value="PHD-TYPE DOMAIN-CONTAINING PROTEIN"/>
    <property type="match status" value="1"/>
</dbReference>
<sequence length="467" mass="53642">MEAPESKLKTKLLQLQMTVSRTEKILQTESQHPIARQQTALETITTEIELLKGEVEAKKITDKEDPDEIEKWIGEIEVQLAKADDKVKRLQQWQDQITSEGKQREREEQLHHERELYEAKIKLKSELKLSSENVGAKDEVQAKLPKLTITKFNGTYQDWTRFWNQFSETIDKSGIPSVTKFAYLRELLDTNVRKTVEALPFTGEGYVRAKTILEEKYGKKCEIIKAYTKQILELPVIPNVNIKKIHEFYDTLMYAVQSLETMGCLQQVNGNVALTLEKLPGIRGDLIRTDPDWESWDFVKFVEALHLWTRRNPIEQSNETRSRDREYRRPPPPGKLYHARDQVQQRGCVYCKEKNHKSSECSKVTTVSERRQILAKHRLCFNCTGENHRAAECPSKRSCQHCDRRHHTSICDRTGEPAGSSRGDGGSKKLYTINQSSEGVFLVVNVCVNGILCRALIDSGTGSSYSE</sequence>
<keyword evidence="2" id="KW-0418">Kinase</keyword>
<dbReference type="AlphaFoldDB" id="A0A6S7J8V9"/>